<proteinExistence type="predicted"/>
<protein>
    <submittedName>
        <fullName evidence="1">Uncharacterized protein</fullName>
    </submittedName>
</protein>
<organism evidence="1 2">
    <name type="scientific">Acetobacter tropicalis NBRC 101654</name>
    <dbReference type="NCBI Taxonomy" id="749388"/>
    <lineage>
        <taxon>Bacteria</taxon>
        <taxon>Pseudomonadati</taxon>
        <taxon>Pseudomonadota</taxon>
        <taxon>Alphaproteobacteria</taxon>
        <taxon>Acetobacterales</taxon>
        <taxon>Acetobacteraceae</taxon>
        <taxon>Acetobacter</taxon>
    </lineage>
</organism>
<evidence type="ECO:0000313" key="1">
    <source>
        <dbReference type="EMBL" id="GAA09693.1"/>
    </source>
</evidence>
<accession>F7VH48</accession>
<evidence type="ECO:0000313" key="2">
    <source>
        <dbReference type="Proteomes" id="UP000004319"/>
    </source>
</evidence>
<dbReference type="AlphaFoldDB" id="F7VH48"/>
<gene>
    <name evidence="1" type="ORF">ATPR_2697</name>
</gene>
<sequence>MRQLRQCRLLALESLVDPVGLLNQLVLESLVVLLVLLHQ</sequence>
<reference evidence="1 2" key="1">
    <citation type="journal article" date="2011" name="Biochem. Biophys. Res. Commun.">
        <title>Increased number of Arginine-based salt bridges contributes to the thermotolerance of thermotolerant acetic acid bacteria, Acetobacter tropicalis SKU1100.</title>
        <authorList>
            <person name="Matsutani M."/>
            <person name="Hirakawa H."/>
            <person name="Nishikura M."/>
            <person name="Soemphol W."/>
            <person name="Ali I.A.I."/>
            <person name="Yakushi T."/>
            <person name="Matsushita K."/>
        </authorList>
    </citation>
    <scope>NUCLEOTIDE SEQUENCE [LARGE SCALE GENOMIC DNA]</scope>
    <source>
        <strain evidence="1 2">NBRC 101654</strain>
    </source>
</reference>
<dbReference type="Proteomes" id="UP000004319">
    <property type="component" value="Unassembled WGS sequence"/>
</dbReference>
<comment type="caution">
    <text evidence="1">The sequence shown here is derived from an EMBL/GenBank/DDBJ whole genome shotgun (WGS) entry which is preliminary data.</text>
</comment>
<dbReference type="EMBL" id="BABS01000112">
    <property type="protein sequence ID" value="GAA09693.1"/>
    <property type="molecule type" value="Genomic_DNA"/>
</dbReference>
<name>F7VH48_9PROT</name>